<keyword evidence="4" id="KW-1185">Reference proteome</keyword>
<dbReference type="RefSeq" id="WP_255028100.1">
    <property type="nucleotide sequence ID" value="NZ_JANDHW010000013.1"/>
</dbReference>
<evidence type="ECO:0000313" key="3">
    <source>
        <dbReference type="EMBL" id="MCP9612747.1"/>
    </source>
</evidence>
<dbReference type="Gene3D" id="1.25.40.10">
    <property type="entry name" value="Tetratricopeptide repeat domain"/>
    <property type="match status" value="1"/>
</dbReference>
<evidence type="ECO:0000256" key="1">
    <source>
        <dbReference type="PROSITE-ProRule" id="PRU00339"/>
    </source>
</evidence>
<accession>A0ABT1MJF5</accession>
<gene>
    <name evidence="3" type="ORF">NMU02_11655</name>
</gene>
<keyword evidence="1" id="KW-0802">TPR repeat</keyword>
<dbReference type="EMBL" id="JANDHW010000013">
    <property type="protein sequence ID" value="MCP9612747.1"/>
    <property type="molecule type" value="Genomic_DNA"/>
</dbReference>
<evidence type="ECO:0008006" key="5">
    <source>
        <dbReference type="Google" id="ProtNLM"/>
    </source>
</evidence>
<sequence length="295" mass="34600">MKKKVAFTFLFFMLMLLAAFPANDKKLYRQADVHFANREWNEALMIYDKLLVTDKKNVSLYVGAIVSASEVKSPQSVLHYIELSEANGVSLDSLFVSVDRKSRILRNSAIYENMLLMMKQQQPWLKSLINRYLLNYYLFRHDSEGVIAVTGELLEQLPDNMDFLKARGDALFEVGRERESVEYFNRMLEIDDKNLDAYIFLGIYNFWKGSLEMKKINNEFNRLVTPTRMQYASHRKKQRDLLDTRFAASEKYLEKALAIKPTPYIRDVLYNIYVQRSEVDKAQAIKRAKARKQLL</sequence>
<comment type="caution">
    <text evidence="3">The sequence shown here is derived from an EMBL/GenBank/DDBJ whole genome shotgun (WGS) entry which is preliminary data.</text>
</comment>
<evidence type="ECO:0000256" key="2">
    <source>
        <dbReference type="SAM" id="SignalP"/>
    </source>
</evidence>
<dbReference type="InterPro" id="IPR019734">
    <property type="entry name" value="TPR_rpt"/>
</dbReference>
<feature type="chain" id="PRO_5047096870" description="Tetratricopeptide repeat protein" evidence="2">
    <location>
        <begin position="19"/>
        <end position="295"/>
    </location>
</feature>
<feature type="signal peptide" evidence="2">
    <location>
        <begin position="1"/>
        <end position="18"/>
    </location>
</feature>
<dbReference type="PROSITE" id="PS50005">
    <property type="entry name" value="TPR"/>
    <property type="match status" value="1"/>
</dbReference>
<proteinExistence type="predicted"/>
<name>A0ABT1MJF5_9BACT</name>
<dbReference type="Proteomes" id="UP001205603">
    <property type="component" value="Unassembled WGS sequence"/>
</dbReference>
<dbReference type="SUPFAM" id="SSF48452">
    <property type="entry name" value="TPR-like"/>
    <property type="match status" value="1"/>
</dbReference>
<reference evidence="3 4" key="1">
    <citation type="submission" date="2022-07" db="EMBL/GenBank/DDBJ databases">
        <title>Fecal culturing of patients with breast cancer.</title>
        <authorList>
            <person name="Teng N.M.Y."/>
            <person name="Kiu R."/>
            <person name="Evans R."/>
            <person name="Baker D.J."/>
            <person name="Zenner C."/>
            <person name="Robinson S.D."/>
            <person name="Hall L.J."/>
        </authorList>
    </citation>
    <scope>NUCLEOTIDE SEQUENCE [LARGE SCALE GENOMIC DNA]</scope>
    <source>
        <strain evidence="3 4">LH1063</strain>
    </source>
</reference>
<keyword evidence="2" id="KW-0732">Signal</keyword>
<feature type="repeat" description="TPR" evidence="1">
    <location>
        <begin position="161"/>
        <end position="194"/>
    </location>
</feature>
<organism evidence="3 4">
    <name type="scientific">Coprobacter tertius</name>
    <dbReference type="NCBI Taxonomy" id="2944915"/>
    <lineage>
        <taxon>Bacteria</taxon>
        <taxon>Pseudomonadati</taxon>
        <taxon>Bacteroidota</taxon>
        <taxon>Bacteroidia</taxon>
        <taxon>Bacteroidales</taxon>
        <taxon>Barnesiellaceae</taxon>
        <taxon>Coprobacter</taxon>
    </lineage>
</organism>
<dbReference type="InterPro" id="IPR011990">
    <property type="entry name" value="TPR-like_helical_dom_sf"/>
</dbReference>
<protein>
    <recommendedName>
        <fullName evidence="5">Tetratricopeptide repeat protein</fullName>
    </recommendedName>
</protein>
<evidence type="ECO:0000313" key="4">
    <source>
        <dbReference type="Proteomes" id="UP001205603"/>
    </source>
</evidence>